<evidence type="ECO:0000256" key="1">
    <source>
        <dbReference type="SAM" id="MobiDB-lite"/>
    </source>
</evidence>
<dbReference type="Proteomes" id="UP000790787">
    <property type="component" value="Chromosome 16"/>
</dbReference>
<sequence>MDKSWTRKPSNTTEYLFGLNQSLDFAFASFQRTGQTTPCIQPTPFQAASLPTPSFQCRRQQTASFQATTLPTPSFQATGQTTPSFQPPINPTPAQATSNKCAKRESSHHWTIDGIDSHGDTKRLKLKTREALSLPQGERVVVEFDCLDPIGEAQGLLAGDKIELALSESTVDESEISPNDAVGKVLDKEHPGRVRCLGLGATPSNTFRETNLRPGNIRIVSNNVRCSSSGCQKKYNQLMNTLKAYMIMKEGSIPEQFAGIFASIPTTPSDAASGPVSPTDARRCNNNPSDNH</sequence>
<feature type="region of interest" description="Disordered" evidence="1">
    <location>
        <begin position="267"/>
        <end position="292"/>
    </location>
</feature>
<accession>A0A1S4AMW1</accession>
<organism evidence="2 3">
    <name type="scientific">Nicotiana tabacum</name>
    <name type="common">Common tobacco</name>
    <dbReference type="NCBI Taxonomy" id="4097"/>
    <lineage>
        <taxon>Eukaryota</taxon>
        <taxon>Viridiplantae</taxon>
        <taxon>Streptophyta</taxon>
        <taxon>Embryophyta</taxon>
        <taxon>Tracheophyta</taxon>
        <taxon>Spermatophyta</taxon>
        <taxon>Magnoliopsida</taxon>
        <taxon>eudicotyledons</taxon>
        <taxon>Gunneridae</taxon>
        <taxon>Pentapetalae</taxon>
        <taxon>asterids</taxon>
        <taxon>lamiids</taxon>
        <taxon>Solanales</taxon>
        <taxon>Solanaceae</taxon>
        <taxon>Nicotianoideae</taxon>
        <taxon>Nicotianeae</taxon>
        <taxon>Nicotiana</taxon>
    </lineage>
</organism>
<dbReference type="PaxDb" id="4097-A0A1S4AMW1"/>
<dbReference type="KEGG" id="nta:107799458"/>
<dbReference type="RefSeq" id="XP_016478062.1">
    <property type="nucleotide sequence ID" value="XM_016622576.1"/>
</dbReference>
<evidence type="ECO:0000313" key="2">
    <source>
        <dbReference type="Proteomes" id="UP000790787"/>
    </source>
</evidence>
<reference evidence="2" key="1">
    <citation type="journal article" date="2014" name="Nat. Commun.">
        <title>The tobacco genome sequence and its comparison with those of tomato and potato.</title>
        <authorList>
            <person name="Sierro N."/>
            <person name="Battey J.N."/>
            <person name="Ouadi S."/>
            <person name="Bakaher N."/>
            <person name="Bovet L."/>
            <person name="Willig A."/>
            <person name="Goepfert S."/>
            <person name="Peitsch M.C."/>
            <person name="Ivanov N.V."/>
        </authorList>
    </citation>
    <scope>NUCLEOTIDE SEQUENCE [LARGE SCALE GENOMIC DNA]</scope>
</reference>
<name>A0A1S4AMW1_TOBAC</name>
<dbReference type="GeneID" id="107799458"/>
<keyword evidence="2" id="KW-1185">Reference proteome</keyword>
<reference evidence="3" key="2">
    <citation type="submission" date="2025-08" db="UniProtKB">
        <authorList>
            <consortium name="RefSeq"/>
        </authorList>
    </citation>
    <scope>IDENTIFICATION</scope>
    <source>
        <tissue evidence="3">Leaf</tissue>
    </source>
</reference>
<dbReference type="AlphaFoldDB" id="A0A1S4AMW1"/>
<evidence type="ECO:0000313" key="3">
    <source>
        <dbReference type="RefSeq" id="XP_016478062.1"/>
    </source>
</evidence>
<gene>
    <name evidence="3" type="primary">LOC107799458</name>
</gene>
<protein>
    <submittedName>
        <fullName evidence="3">Uncharacterized protein LOC107799458</fullName>
    </submittedName>
</protein>
<dbReference type="RefSeq" id="XP_016478062.1">
    <property type="nucleotide sequence ID" value="XM_016622576.2"/>
</dbReference>
<proteinExistence type="predicted"/>
<dbReference type="OrthoDB" id="1301901at2759"/>